<comment type="caution">
    <text evidence="10">The sequence shown here is derived from an EMBL/GenBank/DDBJ whole genome shotgun (WGS) entry which is preliminary data.</text>
</comment>
<dbReference type="Pfam" id="PF01095">
    <property type="entry name" value="Pectinesterase"/>
    <property type="match status" value="1"/>
</dbReference>
<dbReference type="Proteomes" id="UP001158986">
    <property type="component" value="Unassembled WGS sequence"/>
</dbReference>
<sequence length="370" mass="40941">MRQYCDRFFNLVDNKDTWLQVFYEGTRDHAGPDSMRISALSVGVVLASLVAVANAGCPKSPNVRDSPPCGATVVDQSGKYPGSYQTITEAIDSLSPTSNASIFIFPGLFEERLVVSNKGPLIIQGYTCDILSYSANRVTITHTMSQTTLPTNIIKNRNEATSTMSLKTPSFQLNNLNVVNNAGNTGQALAVYIECDKCSINACSLQGYQDTVCANKGLILFAKTHIVGAVDFIFGLYAVAWFEFCDIEVVGPGCITANGRKDARSPSLFVFNKGKVYGKNETYLGRPWREYSRAVFQFCYLGPIIKPEGWLEWNGDPNTENVFFKEFQNTGDGAARDKRVKFSGELTEALKITDYFTSDFRNEWCDKSCL</sequence>
<gene>
    <name evidence="10" type="ORF">PBS001_LOCUS2137</name>
</gene>
<comment type="similarity">
    <text evidence="2">Belongs to the pectinesterase family.</text>
</comment>
<evidence type="ECO:0000256" key="2">
    <source>
        <dbReference type="ARBA" id="ARBA00008891"/>
    </source>
</evidence>
<dbReference type="InterPro" id="IPR000070">
    <property type="entry name" value="Pectinesterase_cat"/>
</dbReference>
<keyword evidence="4 8" id="KW-0378">Hydrolase</keyword>
<dbReference type="InterPro" id="IPR011050">
    <property type="entry name" value="Pectin_lyase_fold/virulence"/>
</dbReference>
<dbReference type="InterPro" id="IPR033131">
    <property type="entry name" value="Pectinesterase_Asp_AS"/>
</dbReference>
<accession>A0ABN8CU42</accession>
<organism evidence="10 11">
    <name type="scientific">Peronospora belbahrii</name>
    <dbReference type="NCBI Taxonomy" id="622444"/>
    <lineage>
        <taxon>Eukaryota</taxon>
        <taxon>Sar</taxon>
        <taxon>Stramenopiles</taxon>
        <taxon>Oomycota</taxon>
        <taxon>Peronosporomycetes</taxon>
        <taxon>Peronosporales</taxon>
        <taxon>Peronosporaceae</taxon>
        <taxon>Peronospora</taxon>
    </lineage>
</organism>
<evidence type="ECO:0000313" key="11">
    <source>
        <dbReference type="Proteomes" id="UP001158986"/>
    </source>
</evidence>
<reference evidence="10 11" key="1">
    <citation type="submission" date="2021-11" db="EMBL/GenBank/DDBJ databases">
        <authorList>
            <person name="Islam A."/>
            <person name="Islam S."/>
            <person name="Flora M.S."/>
            <person name="Rahman M."/>
            <person name="Ziaur R.M."/>
            <person name="Epstein J.H."/>
            <person name="Hassan M."/>
            <person name="Klassen M."/>
            <person name="Woodard K."/>
            <person name="Webb A."/>
            <person name="Webby R.J."/>
            <person name="El Zowalaty M.E."/>
        </authorList>
    </citation>
    <scope>NUCLEOTIDE SEQUENCE [LARGE SCALE GENOMIC DNA]</scope>
    <source>
        <strain evidence="10">Pbs1</strain>
    </source>
</reference>
<dbReference type="InterPro" id="IPR012334">
    <property type="entry name" value="Pectin_lyas_fold"/>
</dbReference>
<dbReference type="PANTHER" id="PTHR31321:SF57">
    <property type="entry name" value="PECTINESTERASE 53-RELATED"/>
    <property type="match status" value="1"/>
</dbReference>
<dbReference type="EC" id="3.1.1.11" evidence="3 8"/>
<dbReference type="PANTHER" id="PTHR31321">
    <property type="entry name" value="ACYL-COA THIOESTER HYDROLASE YBHC-RELATED"/>
    <property type="match status" value="1"/>
</dbReference>
<dbReference type="EMBL" id="CAKLCB010000110">
    <property type="protein sequence ID" value="CAH0515426.1"/>
    <property type="molecule type" value="Genomic_DNA"/>
</dbReference>
<name>A0ABN8CU42_9STRA</name>
<keyword evidence="5 8" id="KW-0063">Aspartyl esterase</keyword>
<evidence type="ECO:0000259" key="9">
    <source>
        <dbReference type="Pfam" id="PF01095"/>
    </source>
</evidence>
<keyword evidence="11" id="KW-1185">Reference proteome</keyword>
<protein>
    <recommendedName>
        <fullName evidence="3 8">Pectinesterase</fullName>
        <ecNumber evidence="3 8">3.1.1.11</ecNumber>
    </recommendedName>
</protein>
<evidence type="ECO:0000256" key="4">
    <source>
        <dbReference type="ARBA" id="ARBA00022801"/>
    </source>
</evidence>
<evidence type="ECO:0000256" key="1">
    <source>
        <dbReference type="ARBA" id="ARBA00005184"/>
    </source>
</evidence>
<evidence type="ECO:0000256" key="6">
    <source>
        <dbReference type="ARBA" id="ARBA00047928"/>
    </source>
</evidence>
<dbReference type="PROSITE" id="PS00503">
    <property type="entry name" value="PECTINESTERASE_2"/>
    <property type="match status" value="1"/>
</dbReference>
<proteinExistence type="inferred from homology"/>
<comment type="pathway">
    <text evidence="1 8">Glycan metabolism; pectin degradation; 2-dehydro-3-deoxy-D-gluconate from pectin: step 1/5.</text>
</comment>
<feature type="domain" description="Pectinesterase catalytic" evidence="9">
    <location>
        <begin position="75"/>
        <end position="350"/>
    </location>
</feature>
<evidence type="ECO:0000256" key="3">
    <source>
        <dbReference type="ARBA" id="ARBA00013229"/>
    </source>
</evidence>
<evidence type="ECO:0000256" key="7">
    <source>
        <dbReference type="PROSITE-ProRule" id="PRU10040"/>
    </source>
</evidence>
<comment type="catalytic activity">
    <reaction evidence="6 8">
        <text>[(1-&gt;4)-alpha-D-galacturonosyl methyl ester](n) + n H2O = [(1-&gt;4)-alpha-D-galacturonosyl](n) + n methanol + n H(+)</text>
        <dbReference type="Rhea" id="RHEA:22380"/>
        <dbReference type="Rhea" id="RHEA-COMP:14570"/>
        <dbReference type="Rhea" id="RHEA-COMP:14573"/>
        <dbReference type="ChEBI" id="CHEBI:15377"/>
        <dbReference type="ChEBI" id="CHEBI:15378"/>
        <dbReference type="ChEBI" id="CHEBI:17790"/>
        <dbReference type="ChEBI" id="CHEBI:140522"/>
        <dbReference type="ChEBI" id="CHEBI:140523"/>
        <dbReference type="EC" id="3.1.1.11"/>
    </reaction>
</comment>
<evidence type="ECO:0000256" key="5">
    <source>
        <dbReference type="ARBA" id="ARBA00023085"/>
    </source>
</evidence>
<feature type="active site" evidence="7">
    <location>
        <position position="231"/>
    </location>
</feature>
<dbReference type="Gene3D" id="2.160.20.10">
    <property type="entry name" value="Single-stranded right-handed beta-helix, Pectin lyase-like"/>
    <property type="match status" value="1"/>
</dbReference>
<dbReference type="SUPFAM" id="SSF51126">
    <property type="entry name" value="Pectin lyase-like"/>
    <property type="match status" value="1"/>
</dbReference>
<evidence type="ECO:0000313" key="10">
    <source>
        <dbReference type="EMBL" id="CAH0515426.1"/>
    </source>
</evidence>
<evidence type="ECO:0000256" key="8">
    <source>
        <dbReference type="RuleBase" id="RU000589"/>
    </source>
</evidence>